<sequence length="74" mass="8217">MANPNPPKNDPNDPNDPNDDEGRENRSADHNKAGHQPLTPRNEPRRTPESRHDRESQLGSGNQSQSRRGGGTRP</sequence>
<dbReference type="EMBL" id="CP045644">
    <property type="protein sequence ID" value="QFZ86847.1"/>
    <property type="molecule type" value="Genomic_DNA"/>
</dbReference>
<dbReference type="Proteomes" id="UP000326780">
    <property type="component" value="Chromosome"/>
</dbReference>
<accession>A0A5Q0MD57</accession>
<gene>
    <name evidence="2" type="ORF">GFK26_30750</name>
</gene>
<feature type="compositionally biased region" description="Basic and acidic residues" evidence="1">
    <location>
        <begin position="23"/>
        <end position="32"/>
    </location>
</feature>
<reference evidence="2 3" key="1">
    <citation type="submission" date="2019-10" db="EMBL/GenBank/DDBJ databases">
        <title>Complete genome sequence of Variovorax paradoxus 5C-2.</title>
        <authorList>
            <person name="Gogoleva N.E."/>
            <person name="Balkin A.S."/>
        </authorList>
    </citation>
    <scope>NUCLEOTIDE SEQUENCE [LARGE SCALE GENOMIC DNA]</scope>
    <source>
        <strain evidence="2 3">5C-2</strain>
    </source>
</reference>
<dbReference type="RefSeq" id="WP_153285294.1">
    <property type="nucleotide sequence ID" value="NZ_CP045644.1"/>
</dbReference>
<organism evidence="2 3">
    <name type="scientific">Variovorax paradoxus</name>
    <dbReference type="NCBI Taxonomy" id="34073"/>
    <lineage>
        <taxon>Bacteria</taxon>
        <taxon>Pseudomonadati</taxon>
        <taxon>Pseudomonadota</taxon>
        <taxon>Betaproteobacteria</taxon>
        <taxon>Burkholderiales</taxon>
        <taxon>Comamonadaceae</taxon>
        <taxon>Variovorax</taxon>
    </lineage>
</organism>
<proteinExistence type="predicted"/>
<feature type="compositionally biased region" description="Basic and acidic residues" evidence="1">
    <location>
        <begin position="42"/>
        <end position="56"/>
    </location>
</feature>
<evidence type="ECO:0000313" key="3">
    <source>
        <dbReference type="Proteomes" id="UP000326780"/>
    </source>
</evidence>
<feature type="region of interest" description="Disordered" evidence="1">
    <location>
        <begin position="1"/>
        <end position="74"/>
    </location>
</feature>
<feature type="compositionally biased region" description="Low complexity" evidence="1">
    <location>
        <begin position="57"/>
        <end position="67"/>
    </location>
</feature>
<protein>
    <submittedName>
        <fullName evidence="2">Uncharacterized protein</fullName>
    </submittedName>
</protein>
<name>A0A5Q0MD57_VARPD</name>
<evidence type="ECO:0000313" key="2">
    <source>
        <dbReference type="EMBL" id="QFZ86847.1"/>
    </source>
</evidence>
<evidence type="ECO:0000256" key="1">
    <source>
        <dbReference type="SAM" id="MobiDB-lite"/>
    </source>
</evidence>
<dbReference type="AlphaFoldDB" id="A0A5Q0MD57"/>